<dbReference type="InterPro" id="IPR052082">
    <property type="entry name" value="Myelin_sheath_structural"/>
</dbReference>
<evidence type="ECO:0000256" key="3">
    <source>
        <dbReference type="SAM" id="MobiDB-lite"/>
    </source>
</evidence>
<dbReference type="GO" id="GO:0005634">
    <property type="term" value="C:nucleus"/>
    <property type="evidence" value="ECO:0007669"/>
    <property type="project" value="UniProtKB-SubCell"/>
</dbReference>
<dbReference type="GO" id="GO:0043484">
    <property type="term" value="P:regulation of RNA splicing"/>
    <property type="evidence" value="ECO:0007669"/>
    <property type="project" value="TreeGrafter"/>
</dbReference>
<accession>A0A852IUA5</accession>
<comment type="subcellular location">
    <subcellularLocation>
        <location evidence="1">Nucleus</location>
    </subcellularLocation>
</comment>
<dbReference type="PANTHER" id="PTHR23348">
    <property type="entry name" value="PERIAXIN/AHNAK"/>
    <property type="match status" value="1"/>
</dbReference>
<dbReference type="PANTHER" id="PTHR23348:SF16">
    <property type="entry name" value="LEUCINE RICH REPEAT FAMILY PROTEIN"/>
    <property type="match status" value="1"/>
</dbReference>
<reference evidence="4" key="1">
    <citation type="submission" date="2020-02" db="EMBL/GenBank/DDBJ databases">
        <title>Bird 10,000 Genomes (B10K) Project - Family phase.</title>
        <authorList>
            <person name="Zhang G."/>
        </authorList>
    </citation>
    <scope>NUCLEOTIDE SEQUENCE</scope>
    <source>
        <strain evidence="4">B10K-DU-002-37</strain>
        <tissue evidence="4">Muscle</tissue>
    </source>
</reference>
<dbReference type="AlphaFoldDB" id="A0A852IUA5"/>
<feature type="non-terminal residue" evidence="4">
    <location>
        <position position="616"/>
    </location>
</feature>
<feature type="compositionally biased region" description="Gly residues" evidence="3">
    <location>
        <begin position="154"/>
        <end position="187"/>
    </location>
</feature>
<protein>
    <submittedName>
        <fullName evidence="4">AHNK protein</fullName>
    </submittedName>
</protein>
<feature type="region of interest" description="Disordered" evidence="3">
    <location>
        <begin position="373"/>
        <end position="423"/>
    </location>
</feature>
<evidence type="ECO:0000313" key="5">
    <source>
        <dbReference type="Proteomes" id="UP000627253"/>
    </source>
</evidence>
<dbReference type="GO" id="GO:0005737">
    <property type="term" value="C:cytoplasm"/>
    <property type="evidence" value="ECO:0007669"/>
    <property type="project" value="TreeGrafter"/>
</dbReference>
<sequence>GDQILSATVYFDKLQSGEVTQLLSSLGHHTLGLRLQRRGERSPLAGQGWGQDPLGTAGAEVVLSGDDEEYRRIYSTKIKPRLKAEELPAGGSQSRTITVTRRVTAYTVDVTGPEPDPQPLPQEPSVKMKMMMMKKGPGEAGEDMEGQKLPEGQQGWGGTGRELQGPLGGGSLQGPGLEVQGGAGGLGVTSQGHGSSVGLQGGPQGAEVGRVKIPVLQMPKFGFSTQAEAPQVVATDLPPRVEVTSSTTPTKGPQPQGVVDLEVDLKGAKVQGAPAAAVALPGGTVKIPQMSCPKFSVLEPPGGGPRVEMAAPKAQVGPPEVTIKGPGTKQVEAPQISLSDVDLRLRAPQAQLEGDQPQGLKVDLKAPALQLGSPEGAWEGLHGAPPGLEVKGPELKATSSSLRGPQVGVDLPGVGTKGSTAEVKVKAPQISVPEVELKGPNVKGDLDVAAPQLRAPEVDIHGPEVDIHGPEGKVKMPKLKMPKFGVPGMKGEGPSLDVTLPKAEVDISAPKVDIKGPKVDVEAPEVDLRAPEVDLRAPEVDLKAPEVDIHGPEGKVKMPKLKMPKFGVPGMKGEGPSMDVTLPKAEVDISAPQVDISAPQVDISAPQVDVEVPKVD</sequence>
<name>A0A852IUA5_9PICI</name>
<feature type="region of interest" description="Disordered" evidence="3">
    <location>
        <begin position="454"/>
        <end position="480"/>
    </location>
</feature>
<feature type="compositionally biased region" description="Basic and acidic residues" evidence="3">
    <location>
        <begin position="456"/>
        <end position="474"/>
    </location>
</feature>
<comment type="caution">
    <text evidence="4">The sequence shown here is derived from an EMBL/GenBank/DDBJ whole genome shotgun (WGS) entry which is preliminary data.</text>
</comment>
<keyword evidence="2" id="KW-0539">Nucleus</keyword>
<keyword evidence="5" id="KW-1185">Reference proteome</keyword>
<evidence type="ECO:0000256" key="1">
    <source>
        <dbReference type="ARBA" id="ARBA00004123"/>
    </source>
</evidence>
<dbReference type="OrthoDB" id="447516at2759"/>
<organism evidence="4 5">
    <name type="scientific">Tricholaema leucomelas</name>
    <name type="common">pied barbet</name>
    <dbReference type="NCBI Taxonomy" id="240729"/>
    <lineage>
        <taxon>Eukaryota</taxon>
        <taxon>Metazoa</taxon>
        <taxon>Chordata</taxon>
        <taxon>Craniata</taxon>
        <taxon>Vertebrata</taxon>
        <taxon>Euteleostomi</taxon>
        <taxon>Archelosauria</taxon>
        <taxon>Archosauria</taxon>
        <taxon>Dinosauria</taxon>
        <taxon>Saurischia</taxon>
        <taxon>Theropoda</taxon>
        <taxon>Coelurosauria</taxon>
        <taxon>Aves</taxon>
        <taxon>Neognathae</taxon>
        <taxon>Neoaves</taxon>
        <taxon>Telluraves</taxon>
        <taxon>Coraciimorphae</taxon>
        <taxon>Piciformes</taxon>
        <taxon>Lybiidae</taxon>
        <taxon>Tricholaema lacrymosa</taxon>
    </lineage>
</organism>
<dbReference type="Proteomes" id="UP000627253">
    <property type="component" value="Unassembled WGS sequence"/>
</dbReference>
<evidence type="ECO:0000313" key="4">
    <source>
        <dbReference type="EMBL" id="NXX45695.1"/>
    </source>
</evidence>
<feature type="region of interest" description="Disordered" evidence="3">
    <location>
        <begin position="136"/>
        <end position="205"/>
    </location>
</feature>
<feature type="non-terminal residue" evidence="4">
    <location>
        <position position="1"/>
    </location>
</feature>
<evidence type="ECO:0000256" key="2">
    <source>
        <dbReference type="ARBA" id="ARBA00023242"/>
    </source>
</evidence>
<proteinExistence type="predicted"/>
<gene>
    <name evidence="4" type="primary">Ahnak_1</name>
    <name evidence="4" type="ORF">TRILEU_R16042</name>
</gene>
<dbReference type="EMBL" id="WAAF01012219">
    <property type="protein sequence ID" value="NXX45695.1"/>
    <property type="molecule type" value="Genomic_DNA"/>
</dbReference>